<keyword evidence="1" id="KW-0472">Membrane</keyword>
<keyword evidence="3" id="KW-1185">Reference proteome</keyword>
<protein>
    <submittedName>
        <fullName evidence="2">Uncharacterized protein</fullName>
    </submittedName>
</protein>
<keyword evidence="1" id="KW-1133">Transmembrane helix</keyword>
<accession>A0ABR2EIG7</accession>
<evidence type="ECO:0000256" key="1">
    <source>
        <dbReference type="SAM" id="Phobius"/>
    </source>
</evidence>
<dbReference type="Proteomes" id="UP001472677">
    <property type="component" value="Unassembled WGS sequence"/>
</dbReference>
<feature type="transmembrane region" description="Helical" evidence="1">
    <location>
        <begin position="45"/>
        <end position="63"/>
    </location>
</feature>
<dbReference type="EMBL" id="JBBPBM010000013">
    <property type="protein sequence ID" value="KAK8561791.1"/>
    <property type="molecule type" value="Genomic_DNA"/>
</dbReference>
<evidence type="ECO:0000313" key="2">
    <source>
        <dbReference type="EMBL" id="KAK8561791.1"/>
    </source>
</evidence>
<sequence>MSCVIVKLLSLTWFPIPLIRKDPFHEFLSMNIANWIFLQLGSSTELGIGIFHIYFGIVFWNLWKRRNEVSFDEDFDATESVHELSLRLCQEEACFESLRYVCGCMALHDRWTMHMVEEAKAWGVLDGLQSPACLDSVCDHC</sequence>
<keyword evidence="1" id="KW-0812">Transmembrane</keyword>
<proteinExistence type="predicted"/>
<name>A0ABR2EIG7_9ROSI</name>
<gene>
    <name evidence="2" type="ORF">V6N12_048851</name>
</gene>
<reference evidence="2 3" key="1">
    <citation type="journal article" date="2024" name="G3 (Bethesda)">
        <title>Genome assembly of Hibiscus sabdariffa L. provides insights into metabolisms of medicinal natural products.</title>
        <authorList>
            <person name="Kim T."/>
        </authorList>
    </citation>
    <scope>NUCLEOTIDE SEQUENCE [LARGE SCALE GENOMIC DNA]</scope>
    <source>
        <strain evidence="2">TK-2024</strain>
        <tissue evidence="2">Old leaves</tissue>
    </source>
</reference>
<comment type="caution">
    <text evidence="2">The sequence shown here is derived from an EMBL/GenBank/DDBJ whole genome shotgun (WGS) entry which is preliminary data.</text>
</comment>
<organism evidence="2 3">
    <name type="scientific">Hibiscus sabdariffa</name>
    <name type="common">roselle</name>
    <dbReference type="NCBI Taxonomy" id="183260"/>
    <lineage>
        <taxon>Eukaryota</taxon>
        <taxon>Viridiplantae</taxon>
        <taxon>Streptophyta</taxon>
        <taxon>Embryophyta</taxon>
        <taxon>Tracheophyta</taxon>
        <taxon>Spermatophyta</taxon>
        <taxon>Magnoliopsida</taxon>
        <taxon>eudicotyledons</taxon>
        <taxon>Gunneridae</taxon>
        <taxon>Pentapetalae</taxon>
        <taxon>rosids</taxon>
        <taxon>malvids</taxon>
        <taxon>Malvales</taxon>
        <taxon>Malvaceae</taxon>
        <taxon>Malvoideae</taxon>
        <taxon>Hibiscus</taxon>
    </lineage>
</organism>
<evidence type="ECO:0000313" key="3">
    <source>
        <dbReference type="Proteomes" id="UP001472677"/>
    </source>
</evidence>